<dbReference type="InterPro" id="IPR029044">
    <property type="entry name" value="Nucleotide-diphossugar_trans"/>
</dbReference>
<accession>A0A9P1FF68</accession>
<dbReference type="Gene3D" id="3.90.550.20">
    <property type="match status" value="1"/>
</dbReference>
<feature type="region of interest" description="Disordered" evidence="5">
    <location>
        <begin position="2171"/>
        <end position="2254"/>
    </location>
</feature>
<evidence type="ECO:0000259" key="6">
    <source>
        <dbReference type="Pfam" id="PF08801"/>
    </source>
</evidence>
<dbReference type="Pfam" id="PF08801">
    <property type="entry name" value="Nucleoporin_N"/>
    <property type="match status" value="1"/>
</dbReference>
<dbReference type="InterPro" id="IPR014908">
    <property type="entry name" value="Nucleoporin_Nup133/Nup155_N"/>
</dbReference>
<keyword evidence="10" id="KW-1185">Reference proteome</keyword>
<dbReference type="Pfam" id="PF05704">
    <property type="entry name" value="Caps_synth"/>
    <property type="match status" value="1"/>
</dbReference>
<evidence type="ECO:0000313" key="7">
    <source>
        <dbReference type="EMBL" id="CAI3972470.1"/>
    </source>
</evidence>
<evidence type="ECO:0000256" key="1">
    <source>
        <dbReference type="ARBA" id="ARBA00004123"/>
    </source>
</evidence>
<feature type="compositionally biased region" description="Basic and acidic residues" evidence="5">
    <location>
        <begin position="1679"/>
        <end position="1688"/>
    </location>
</feature>
<proteinExistence type="predicted"/>
<dbReference type="GO" id="GO:0036228">
    <property type="term" value="P:protein localization to nuclear inner membrane"/>
    <property type="evidence" value="ECO:0007669"/>
    <property type="project" value="TreeGrafter"/>
</dbReference>
<dbReference type="InterPro" id="IPR008441">
    <property type="entry name" value="AfumC-like_glycosyl_Trfase"/>
</dbReference>
<gene>
    <name evidence="7" type="ORF">C1SCF055_LOCUS1054</name>
</gene>
<evidence type="ECO:0000313" key="8">
    <source>
        <dbReference type="EMBL" id="CAL1125845.1"/>
    </source>
</evidence>
<keyword evidence="3" id="KW-0539">Nucleus</keyword>
<dbReference type="OrthoDB" id="420206at2759"/>
<reference evidence="7" key="1">
    <citation type="submission" date="2022-10" db="EMBL/GenBank/DDBJ databases">
        <authorList>
            <person name="Chen Y."/>
            <person name="Dougan E. K."/>
            <person name="Chan C."/>
            <person name="Rhodes N."/>
            <person name="Thang M."/>
        </authorList>
    </citation>
    <scope>NUCLEOTIDE SEQUENCE</scope>
</reference>
<name>A0A9P1FF68_9DINO</name>
<evidence type="ECO:0000256" key="2">
    <source>
        <dbReference type="ARBA" id="ARBA00022448"/>
    </source>
</evidence>
<feature type="region of interest" description="Disordered" evidence="5">
    <location>
        <begin position="1141"/>
        <end position="1160"/>
    </location>
</feature>
<feature type="region of interest" description="Disordered" evidence="5">
    <location>
        <begin position="1664"/>
        <end position="1745"/>
    </location>
</feature>
<evidence type="ECO:0000313" key="10">
    <source>
        <dbReference type="Proteomes" id="UP001152797"/>
    </source>
</evidence>
<comment type="subcellular location">
    <subcellularLocation>
        <location evidence="1">Nucleus</location>
    </subcellularLocation>
</comment>
<protein>
    <submittedName>
        <fullName evidence="9">Nuclear pore complex protein Nup155 (155 kDa nucleoporin) (Nucleoporin Nup155)</fullName>
    </submittedName>
</protein>
<dbReference type="GO" id="GO:0006405">
    <property type="term" value="P:RNA export from nucleus"/>
    <property type="evidence" value="ECO:0007669"/>
    <property type="project" value="TreeGrafter"/>
</dbReference>
<keyword evidence="2" id="KW-0813">Transport</keyword>
<feature type="compositionally biased region" description="Low complexity" evidence="5">
    <location>
        <begin position="2193"/>
        <end position="2203"/>
    </location>
</feature>
<dbReference type="EMBL" id="CAMXCT010000013">
    <property type="protein sequence ID" value="CAI3972470.1"/>
    <property type="molecule type" value="Genomic_DNA"/>
</dbReference>
<dbReference type="EMBL" id="CAMXCT030000013">
    <property type="protein sequence ID" value="CAL4759782.1"/>
    <property type="molecule type" value="Genomic_DNA"/>
</dbReference>
<dbReference type="GO" id="GO:0044611">
    <property type="term" value="C:nuclear pore inner ring"/>
    <property type="evidence" value="ECO:0007669"/>
    <property type="project" value="TreeGrafter"/>
</dbReference>
<dbReference type="PANTHER" id="PTHR10350:SF6">
    <property type="entry name" value="NUCLEAR PORE COMPLEX PROTEIN NUP155"/>
    <property type="match status" value="1"/>
</dbReference>
<evidence type="ECO:0000256" key="3">
    <source>
        <dbReference type="ARBA" id="ARBA00023242"/>
    </source>
</evidence>
<comment type="caution">
    <text evidence="7">The sequence shown here is derived from an EMBL/GenBank/DDBJ whole genome shotgun (WGS) entry which is preliminary data.</text>
</comment>
<dbReference type="GO" id="GO:0016757">
    <property type="term" value="F:glycosyltransferase activity"/>
    <property type="evidence" value="ECO:0007669"/>
    <property type="project" value="InterPro"/>
</dbReference>
<feature type="coiled-coil region" evidence="4">
    <location>
        <begin position="1397"/>
        <end position="1433"/>
    </location>
</feature>
<evidence type="ECO:0000256" key="4">
    <source>
        <dbReference type="SAM" id="Coils"/>
    </source>
</evidence>
<dbReference type="EMBL" id="CAMXCT020000013">
    <property type="protein sequence ID" value="CAL1125845.1"/>
    <property type="molecule type" value="Genomic_DNA"/>
</dbReference>
<dbReference type="GO" id="GO:0017056">
    <property type="term" value="F:structural constituent of nuclear pore"/>
    <property type="evidence" value="ECO:0007669"/>
    <property type="project" value="InterPro"/>
</dbReference>
<dbReference type="GO" id="GO:0000972">
    <property type="term" value="P:transcription-dependent tethering of RNA polymerase II gene DNA at nuclear periphery"/>
    <property type="evidence" value="ECO:0007669"/>
    <property type="project" value="TreeGrafter"/>
</dbReference>
<keyword evidence="4" id="KW-0175">Coiled coil</keyword>
<feature type="compositionally biased region" description="Basic and acidic residues" evidence="5">
    <location>
        <begin position="1092"/>
        <end position="1113"/>
    </location>
</feature>
<dbReference type="PANTHER" id="PTHR10350">
    <property type="entry name" value="NUCLEAR PORE COMPLEX PROTEIN NUP155"/>
    <property type="match status" value="1"/>
</dbReference>
<organism evidence="7">
    <name type="scientific">Cladocopium goreaui</name>
    <dbReference type="NCBI Taxonomy" id="2562237"/>
    <lineage>
        <taxon>Eukaryota</taxon>
        <taxon>Sar</taxon>
        <taxon>Alveolata</taxon>
        <taxon>Dinophyceae</taxon>
        <taxon>Suessiales</taxon>
        <taxon>Symbiodiniaceae</taxon>
        <taxon>Cladocopium</taxon>
    </lineage>
</organism>
<evidence type="ECO:0000313" key="9">
    <source>
        <dbReference type="EMBL" id="CAL4759782.1"/>
    </source>
</evidence>
<dbReference type="SUPFAM" id="SSF53448">
    <property type="entry name" value="Nucleotide-diphospho-sugar transferases"/>
    <property type="match status" value="1"/>
</dbReference>
<dbReference type="Proteomes" id="UP001152797">
    <property type="component" value="Unassembled WGS sequence"/>
</dbReference>
<evidence type="ECO:0000256" key="5">
    <source>
        <dbReference type="SAM" id="MobiDB-lite"/>
    </source>
</evidence>
<dbReference type="InterPro" id="IPR004870">
    <property type="entry name" value="Nucleoporin_Nup155"/>
</dbReference>
<feature type="compositionally biased region" description="Basic and acidic residues" evidence="5">
    <location>
        <begin position="2208"/>
        <end position="2231"/>
    </location>
</feature>
<feature type="domain" description="Nucleoporin Nup133/Nup155-like N-terminal" evidence="6">
    <location>
        <begin position="500"/>
        <end position="674"/>
    </location>
</feature>
<sequence length="2310" mass="260172">MIFYPQLGSFPEVGIYDSPQASVPKLIWTYWENLHQENTNYTAQAQIHSLLALCEQSWRRLNPGWTVHVLDQETVWHFVSREDLPRGFDRLKIQHRSDAIRLALLVKYGGVWLDATVLLLRPLSMMIQEADPSVRFFYVNRGLKGLPTVDTQKYSEHRYTADFHVENWFFASPPQDPLTTRTLNCVKRLHDEGDTKHLTDYPEVFTPRQVEDLHALGEWAYIATDACIFKTLDEDRALTEWWLSPKVHRRNFLGHLNPQWFENQHQTMVDMFYRINPEIVQVLTDGELFLLKFTTEMRGALIDPISPLEMYGCVESSWSIVLLAIGLSNITKCDELRKPGANEWLPVPGPVITVTTRTQGIPVFQDIKDALMRLRKRKPSTHAAVGGKVDKLQMTDCFRNGDFVRAQVLTTAVGDHLGVPKLAILDRGPRQFMKCPITGKKESSMIMWGLIAQTLKKLSEEELIAFPTIIAMFKQQSQDPRFLTQWSSAVVKREYEGIAAWASADELLHIWDYHKENPKVLVLPADSAIVSVALCPPRLGVFDQQVQWLLVICTRLTVSLVGLHYEPSTGLARPTDRSLNSQKPETTLVTTAGVATSLFHPRPGTDEADGLTLLQLEGYSARCEGALFHLIRHTSDGHILLASGAPQVYELAYSQSAGWFTSKCRLIRHAGGLQETLDGYFGWFSNGDFACWNALPRPVLNWGALVKRILKIRKLQRLFAFVGPVDPMVMMAQMLQQMHVANQNTMQLIQQNQQAMEARDAAMRQALGVQREETTESVRVLSESLAKLAPKDKSGVVDVKGVGKPEVLQGETKEQIKQKWPLWSFGFTTWFVSQYEQADEMLKWAAAYNGVVDDRAIELEVATRPGWDDAARVNRQLHTALVSLTKGETLSILRNSLAQSGLDGWRRLSREYEPQTAQSNYHLLAKVLRPTKAKDLSSLRGAIETWERLYTQYQERTSDALSDPTRRLCLQSLCPDSLAEHLDLHASRLASYDAMRAEIDTYLDIKTSVPMRNPDAMDVDCWDRTGKGKGTGGKNGKGKKSDGKGKGSWKGSNKGKDSKGKGKPGIKSLEGEAQDSKEKGAEAEIQAIFVLEESKPKSDEESSRGKSTGEGRGKGTGSTEAFIRSLLTNLKSVEAREIHRAKVELSKGGSDEDRQRKLEEEIAARKQQLEVLKGRSARFEEDPRYRQDIRAGHSVRLSKRKWKSRVRAAKHRAEGSTERAFERKELDNKWHAKFRGSTEDVEWKAGVDTRRQHQIDRYGGRFEGDREDLRPDLVMRALNYKERKEFRQEDDEPLEEVKFRNWSRPQWMKRNTAEAKHKHLKRTGWRLSLLRQRSKAKRAKLWKEGAHVRARKGSLRPLPADKGSTKREPDFELLADQAWARKKARIEEPNLENLVDVAWSRKEIKTLSQNLESAEDDQEAAEIEEEIRVHEAKIASLMPSNEQRDEPPSTACGSRDVPCNDYEEVVVEEEPVVGQPDVSEDDDETWGKWKPSQCLVDLGFSKQEAHHLVRHYRDEGSVESLEIFSVDEPAIDGEWEKVYVTVDSGAAVTCFPESLVQGYQVGDHSGPKQYTSASNHEVTALGSASPVICFEDWQVNKVEAVVLSPLKRPLFSTSRMVAAGWRIVHDSEENGGSFALHRASGRKLKMIVMGGVYKMPVWVKRKQSSEGKVSPSHFGQSHGPDRFDRVRNSDIAPVEGEFEEESLVPSPSVMEDESHPPQQGEPAGEYEETEPGFEVDEDEAQSAGVQKTPMLPSQSEIDEHNLTHLPFRNWCPFCIRGRGLSSGHFARRSVDEQQIPTISVDYCFMGDSATRSADLPVIVVRDRRTKSVWAHPVPSKGVENPFGANQLLKDLESTGYKRVILKGDQESSVQAMLQRVKNGFQGECVLEEAPVEAHEKANGEAERAIQMVQGMARTLKEFVEYHAEVELKADHPALTWLVEHAATLLTLYHKGVPKDGMTAYQRMKGKPWRVPIPSWGELVEFRLRGRSKMESRWQPGIFVGINRNSTEKAVATPEGIHWVVSLRRKPELARWDGAMLKKIRGVPWNPDGSESERLDKPLSLKAEVPEVDVREPEPFRLEPASRNLYITQKNLEKFGYTAGCPACDSARVGKRKPGIAHSASCRIRLEKAVSEDPVEKERYDRALLKAAEAELAAAQKQKEAEKAEAVVVDQKEAGGAEASSASDPSKSGRIGPALTARAASAAAGEEVSSPKRSVETGPMTEERSPTRRRATEGSPSKRKHEGGGEEEIEASQEARVVDTRVIDTEASINELIEMHHDECVCAIIDEATERGETRPVCEEPDFFEAHFEEF</sequence>
<dbReference type="GO" id="GO:0006606">
    <property type="term" value="P:protein import into nucleus"/>
    <property type="evidence" value="ECO:0007669"/>
    <property type="project" value="TreeGrafter"/>
</dbReference>
<feature type="compositionally biased region" description="Acidic residues" evidence="5">
    <location>
        <begin position="1724"/>
        <end position="1740"/>
    </location>
</feature>
<feature type="region of interest" description="Disordered" evidence="5">
    <location>
        <begin position="1013"/>
        <end position="1119"/>
    </location>
</feature>
<reference evidence="8" key="2">
    <citation type="submission" date="2024-04" db="EMBL/GenBank/DDBJ databases">
        <authorList>
            <person name="Chen Y."/>
            <person name="Shah S."/>
            <person name="Dougan E. K."/>
            <person name="Thang M."/>
            <person name="Chan C."/>
        </authorList>
    </citation>
    <scope>NUCLEOTIDE SEQUENCE [LARGE SCALE GENOMIC DNA]</scope>
</reference>